<organism evidence="2 3">
    <name type="scientific">Aureibacter tunicatorum</name>
    <dbReference type="NCBI Taxonomy" id="866807"/>
    <lineage>
        <taxon>Bacteria</taxon>
        <taxon>Pseudomonadati</taxon>
        <taxon>Bacteroidota</taxon>
        <taxon>Cytophagia</taxon>
        <taxon>Cytophagales</taxon>
        <taxon>Persicobacteraceae</taxon>
        <taxon>Aureibacter</taxon>
    </lineage>
</organism>
<dbReference type="EMBL" id="JAVDQD010000005">
    <property type="protein sequence ID" value="MDR6240860.1"/>
    <property type="molecule type" value="Genomic_DNA"/>
</dbReference>
<name>A0AAE3XQM8_9BACT</name>
<accession>A0AAE3XQM8</accession>
<sequence length="643" mass="75402">MYEERKGKPFKNTGNLKSRNSSPSINNSRSPIQCYRLIDPSKYDFSSSSLFFHRQKIHREKHLGDYIDEQSHFEQNRDEVVEYFQRKRMRDGKVLKKENHPCLRMDMPALKVAESFEMAIEASPHHKKLFYASPDTVEQSNKKLSSNEVELRLITDPSHILQVTDESGKQHELLATFAAKQGKKTKTLGRSSDCGIFMEEIIGRGMSHTLTTIFESEQLSKEWTDSPAYNWKMQDKFSWLLRRCPEDCDIPNPLEFLECLNDDAQENHSDAQTPYDSCMLKSLGVNEYALPEIGEAFMMAGFEEKDEIINGFDFQTYMDQVHKGLKMHHMDFNWENWDRVPNECFVFNRWNNHFAGVVAKSGHDMITLENYNRLDEDSTEVIGAFNRMIMKSKEAQDLFKEFLDASQEKFANNALERRCLISKFSQHIRKMRHCSQELKKEFESFNEELKSFHMAQQVKEELFYFEMYGAQPEQTFHETYFDHTQGDALTFRIKESLPQQKKKLNERLEHLAKPLSDELYLQFSSKSAEYAAAYQWADMEWQHFEQETLLAIDSMTGLSEGHKLEEELNLAQKKFKGRVLQRFLFAFMERHNLPVDIATLPTEFGPISQFVEKVEEHNPQIVTAKRASDFRCWLCAVFQLLSR</sequence>
<dbReference type="AlphaFoldDB" id="A0AAE3XQM8"/>
<evidence type="ECO:0000313" key="3">
    <source>
        <dbReference type="Proteomes" id="UP001185092"/>
    </source>
</evidence>
<gene>
    <name evidence="2" type="ORF">HNQ88_003936</name>
</gene>
<feature type="region of interest" description="Disordered" evidence="1">
    <location>
        <begin position="1"/>
        <end position="30"/>
    </location>
</feature>
<dbReference type="Proteomes" id="UP001185092">
    <property type="component" value="Unassembled WGS sequence"/>
</dbReference>
<keyword evidence="3" id="KW-1185">Reference proteome</keyword>
<evidence type="ECO:0000313" key="2">
    <source>
        <dbReference type="EMBL" id="MDR6240860.1"/>
    </source>
</evidence>
<comment type="caution">
    <text evidence="2">The sequence shown here is derived from an EMBL/GenBank/DDBJ whole genome shotgun (WGS) entry which is preliminary data.</text>
</comment>
<proteinExistence type="predicted"/>
<dbReference type="RefSeq" id="WP_309941179.1">
    <property type="nucleotide sequence ID" value="NZ_AP025306.1"/>
</dbReference>
<evidence type="ECO:0000256" key="1">
    <source>
        <dbReference type="SAM" id="MobiDB-lite"/>
    </source>
</evidence>
<feature type="compositionally biased region" description="Low complexity" evidence="1">
    <location>
        <begin position="18"/>
        <end position="30"/>
    </location>
</feature>
<reference evidence="2" key="1">
    <citation type="submission" date="2023-07" db="EMBL/GenBank/DDBJ databases">
        <title>Genomic Encyclopedia of Type Strains, Phase IV (KMG-IV): sequencing the most valuable type-strain genomes for metagenomic binning, comparative biology and taxonomic classification.</title>
        <authorList>
            <person name="Goeker M."/>
        </authorList>
    </citation>
    <scope>NUCLEOTIDE SEQUENCE</scope>
    <source>
        <strain evidence="2">DSM 26174</strain>
    </source>
</reference>
<protein>
    <submittedName>
        <fullName evidence="2">Uncharacterized protein</fullName>
    </submittedName>
</protein>